<accession>A0A1M7D2K6</accession>
<keyword evidence="3" id="KW-1185">Reference proteome</keyword>
<dbReference type="OrthoDB" id="7658888at2"/>
<dbReference type="Proteomes" id="UP000184444">
    <property type="component" value="Unassembled WGS sequence"/>
</dbReference>
<evidence type="ECO:0008006" key="4">
    <source>
        <dbReference type="Google" id="ProtNLM"/>
    </source>
</evidence>
<gene>
    <name evidence="2" type="ORF">SAMN05444389_10198</name>
</gene>
<dbReference type="AlphaFoldDB" id="A0A1M7D2K6"/>
<organism evidence="2 3">
    <name type="scientific">Paracoccus solventivorans</name>
    <dbReference type="NCBI Taxonomy" id="53463"/>
    <lineage>
        <taxon>Bacteria</taxon>
        <taxon>Pseudomonadati</taxon>
        <taxon>Pseudomonadota</taxon>
        <taxon>Alphaproteobacteria</taxon>
        <taxon>Rhodobacterales</taxon>
        <taxon>Paracoccaceae</taxon>
        <taxon>Paracoccus</taxon>
    </lineage>
</organism>
<feature type="compositionally biased region" description="Low complexity" evidence="1">
    <location>
        <begin position="81"/>
        <end position="94"/>
    </location>
</feature>
<protein>
    <recommendedName>
        <fullName evidence="4">DUF4177 domain-containing protein</fullName>
    </recommendedName>
</protein>
<name>A0A1M7D2K6_9RHOB</name>
<feature type="region of interest" description="Disordered" evidence="1">
    <location>
        <begin position="81"/>
        <end position="176"/>
    </location>
</feature>
<feature type="compositionally biased region" description="Low complexity" evidence="1">
    <location>
        <begin position="126"/>
        <end position="138"/>
    </location>
</feature>
<proteinExistence type="predicted"/>
<dbReference type="RefSeq" id="WP_073060304.1">
    <property type="nucleotide sequence ID" value="NZ_FRCK01000001.1"/>
</dbReference>
<evidence type="ECO:0000313" key="3">
    <source>
        <dbReference type="Proteomes" id="UP000184444"/>
    </source>
</evidence>
<dbReference type="STRING" id="53463.SAMN05444389_10198"/>
<feature type="compositionally biased region" description="Low complexity" evidence="1">
    <location>
        <begin position="101"/>
        <end position="116"/>
    </location>
</feature>
<sequence length="176" mass="18485">MQQHEYTVIPAPARGEKTRGARTGAERFAHALTVEINRMAAAGWEYIRAETLPCEERSGLTSRTTVYHNVLVFRRRLPSLATVPEPEAAPRATPAAPPAPVAESPAAVPVPAAESRPALHAELDDPGAATATVTAAPETPEPGPAPAFVQRPPLAARPDAQATEPSNGTRLGPASR</sequence>
<reference evidence="3" key="1">
    <citation type="submission" date="2016-11" db="EMBL/GenBank/DDBJ databases">
        <authorList>
            <person name="Varghese N."/>
            <person name="Submissions S."/>
        </authorList>
    </citation>
    <scope>NUCLEOTIDE SEQUENCE [LARGE SCALE GENOMIC DNA]</scope>
    <source>
        <strain evidence="3">DSM 6637</strain>
    </source>
</reference>
<evidence type="ECO:0000313" key="2">
    <source>
        <dbReference type="EMBL" id="SHL73617.1"/>
    </source>
</evidence>
<evidence type="ECO:0000256" key="1">
    <source>
        <dbReference type="SAM" id="MobiDB-lite"/>
    </source>
</evidence>
<dbReference type="EMBL" id="FRCK01000001">
    <property type="protein sequence ID" value="SHL73617.1"/>
    <property type="molecule type" value="Genomic_DNA"/>
</dbReference>